<evidence type="ECO:0000313" key="3">
    <source>
        <dbReference type="EMBL" id="KAK7496237.1"/>
    </source>
</evidence>
<feature type="compositionally biased region" description="Pro residues" evidence="1">
    <location>
        <begin position="99"/>
        <end position="119"/>
    </location>
</feature>
<name>A0ABD0LA28_9CAEN</name>
<feature type="region of interest" description="Disordered" evidence="1">
    <location>
        <begin position="99"/>
        <end position="138"/>
    </location>
</feature>
<evidence type="ECO:0000313" key="4">
    <source>
        <dbReference type="Proteomes" id="UP001519460"/>
    </source>
</evidence>
<keyword evidence="2" id="KW-0472">Membrane</keyword>
<reference evidence="3 4" key="1">
    <citation type="journal article" date="2023" name="Sci. Data">
        <title>Genome assembly of the Korean intertidal mud-creeper Batillaria attramentaria.</title>
        <authorList>
            <person name="Patra A.K."/>
            <person name="Ho P.T."/>
            <person name="Jun S."/>
            <person name="Lee S.J."/>
            <person name="Kim Y."/>
            <person name="Won Y.J."/>
        </authorList>
    </citation>
    <scope>NUCLEOTIDE SEQUENCE [LARGE SCALE GENOMIC DNA]</scope>
    <source>
        <strain evidence="3">Wonlab-2016</strain>
    </source>
</reference>
<feature type="transmembrane region" description="Helical" evidence="2">
    <location>
        <begin position="12"/>
        <end position="35"/>
    </location>
</feature>
<dbReference type="Proteomes" id="UP001519460">
    <property type="component" value="Unassembled WGS sequence"/>
</dbReference>
<keyword evidence="2" id="KW-1133">Transmembrane helix</keyword>
<proteinExistence type="predicted"/>
<dbReference type="AlphaFoldDB" id="A0ABD0LA28"/>
<comment type="caution">
    <text evidence="3">The sequence shown here is derived from an EMBL/GenBank/DDBJ whole genome shotgun (WGS) entry which is preliminary data.</text>
</comment>
<dbReference type="EMBL" id="JACVVK020000069">
    <property type="protein sequence ID" value="KAK7496237.1"/>
    <property type="molecule type" value="Genomic_DNA"/>
</dbReference>
<gene>
    <name evidence="3" type="ORF">BaRGS_00012647</name>
</gene>
<keyword evidence="2" id="KW-0812">Transmembrane</keyword>
<accession>A0ABD0LA28</accession>
<evidence type="ECO:0000256" key="1">
    <source>
        <dbReference type="SAM" id="MobiDB-lite"/>
    </source>
</evidence>
<sequence>MATGVICFATAVLLLCFGGGIALLCFIIALVCCCIKRPGQNGRMVAPAQNPNGRTNVTVVYTGTSGQYATAYGGYNPAQPVKPPAYQFAEATPAPPAYNDPAYPPGMAPPPPAFAPVPGPSDASGTMAGVPPTKTAFP</sequence>
<organism evidence="3 4">
    <name type="scientific">Batillaria attramentaria</name>
    <dbReference type="NCBI Taxonomy" id="370345"/>
    <lineage>
        <taxon>Eukaryota</taxon>
        <taxon>Metazoa</taxon>
        <taxon>Spiralia</taxon>
        <taxon>Lophotrochozoa</taxon>
        <taxon>Mollusca</taxon>
        <taxon>Gastropoda</taxon>
        <taxon>Caenogastropoda</taxon>
        <taxon>Sorbeoconcha</taxon>
        <taxon>Cerithioidea</taxon>
        <taxon>Batillariidae</taxon>
        <taxon>Batillaria</taxon>
    </lineage>
</organism>
<protein>
    <submittedName>
        <fullName evidence="3">Uncharacterized protein</fullName>
    </submittedName>
</protein>
<evidence type="ECO:0000256" key="2">
    <source>
        <dbReference type="SAM" id="Phobius"/>
    </source>
</evidence>
<keyword evidence="4" id="KW-1185">Reference proteome</keyword>